<dbReference type="GO" id="GO:0006952">
    <property type="term" value="P:defense response"/>
    <property type="evidence" value="ECO:0007669"/>
    <property type="project" value="UniProtKB-KW"/>
</dbReference>
<dbReference type="InterPro" id="IPR041118">
    <property type="entry name" value="Rx_N"/>
</dbReference>
<evidence type="ECO:0000313" key="7">
    <source>
        <dbReference type="EnsemblPlants" id="OGLUM01G33270.4"/>
    </source>
</evidence>
<sequence>MDTIFSAVLGDLFSRSISFVIDIYHHHHQGGVEENLQQLHRMLLRIKAVVEEADSRCITNQAMLLQLRMLRDVMFRGYYFVDNFRYRIFQAQAKDEVEQVKSHLKSWRKKSCKKMLGHLETIVSDTQEFVVLASSYPRITRQPYCSYVLLENCMFGRHAELERVIKFMLEHPLCGAKGIDVLPIIGPGKVGKSTLVEHVCRDERVRKCFSTIVFYGPDSIDNGDMVLLPDTRAIKYRNPASGEQSLAIIELVDEMDDETWRRILHSLRGDHITSVSKIIITSRSRKIATFGTTKALQLDFLPKEAFWYLFKTVAFGSTNPEEEPKLASICMEIADLVNGSFMESNVVGSILRSNLSAQFWHNFLKRLKYFTDRHFRLLGEHPRDSYKSNRGRTYIWMHKNYYGDGDAATYNLYHANSAGLNNLPMIRMSDMLIGNVKPQKKCEALEWQSSIPPYYSYIVQYEILARQPLMLPKRKRSRALLEELRQRPCNAIQRQHVQQLPVARLLYKLHACPDYTLVPIITKILTMMDTFFSAVLGDLLSRSISFMIDRYEQQQQSVEEESRLQQLHRVLLRIEAIVEEADGRLITNRAMLQQLGMLREMMYRGYYFLDGFRYRIAQPHAQDEVGDLSPFSPLKRFCISTRDRKTTISEILEKKELQEMLGRLKTVVSDMQEFVVLVSGYPRMKRQLYCSYLLLENCMFGRQIEKERNINFLLAPHPLGDEKDIDVLPIIGPGRVGKSTLVEHVCRDERVREYFSTTVYYGPDSIGDGDLAPLTDTGVLKHRNRASSRQSLAIIELVDEMDDETWRRILQSLRSGDHVAPTVAFGSTNPEEEPKLASICMEIAAVLNGSFMGLNIVASILNSNLSAQFWYSLLKRLKFFTYRHIHLLGEHPRDLYNANSGRTYIWMHENYCGDSDLVTYNYYQVNSARLNGLQTVLTSRDILTGTVKPQAAKYEVLEWQSSIPPYNSYITQYEILAQQKLMLPPKRKRSGALSEELRLCISTRTWKILSQVLEKKELQKMLDHLQSIVSDMQEFVVLMSSYPRMSRQPYGSYFYPRMSRQPYGSYLLLENCMFGRQIEKERIINFLLEPHRPAGSKGIDVLPIIGPCRVGKTTLVEHVCHDEMVRKCFSKILMYGADSIECGELVPLTEIGVIKHRNPASTGQSLLIIELVNDMDNETWTRILHRLRGDHSTPVGKIIITSRSNKVATFGTTEALQLDFLPEEEFWYFFKTMVFGSANPEEEPELAAICMEIAALMNRSFMGTYIIGDILRSNLNPQFWYKFFECFKYYTDIHIRELGEHPTETYKRISGHTCVWTPENRCVTEATYALTYTLYQASSEDLNDQPMVLASDVLVGNVQLQGKVDVLQWRSKIPPYYCYMAHFEVLARPLHMPLKRKRSRSLSGQLMVTASGPAMAAGEIFRRRASTVLWQSFLPHKLAGRAARARPRIHATAARAAPVLGDLLGRSISFIVDSYYQQHQGVEENLQKLHHVLLRIQAIVEEASSRHITNQAMLLQLTMLSNMMYRGYYFLDNFRYRIVRPHAQDELGDHSLGMSPFSPFKRLCFSTRTRKIVSEVLERKELQKMLGHLETIVSDMQEFVLPSYGSPALLQLLVARKLHVWPPSRTREGNQLLAKKPCRPGAEGCDVLPIIGPGRVGKSTLVEHVCRDERVRKYFSTIVFYSPDGIGGEYHALLTDTVVIKHQNPSSTEQSLLVIELSNDMDDETWRRILHRLRNHITPVSKIIITSRSKNIATFGTTEALQLDFLPKEAFWYFFKTIAFGSSNPEEEPKLAAVCMEIAVLMNGSFIGAHVIGGILRSNLSGQFWYTFLEYYRYFTGWYIHLQGEHQSDMFKKRSGLTYIWSYKNWSAVTATFHLYQISSANLNDLPVIRTSELLTRDIKLEGKFDALEWRSSVPPYYSYMVHHEYGTGNNHDVITAIESISFTIDRYYRQHQGVEENLRKLHRMLLRIQAIVEEAHGRQITNQAMLLQLRMVRAVMYRGYYFLDNFRYRTVQAHAQDEVGDRSLGLSPFSQFKRFCFSTRTRKIASEVLDQKELQKMLGHLENIVSDMQEFVAFVSCYPRMSRQPYCSYLLLENCMFGRQIEQEKIINFLLEPNHPSAKGINVLPIIGPGRVGKSTLVEHVCHDERVRKYFSMIVLCSADSIGGGFLTDTGLIKHRNPTSTGQSLVIIELADDDMDDRTWTRILHNLRGEHITPVSKIILTSRSDKIRAFGTTEALHLDFLPKEAFWYFFKTIAFGSRNPEEEPKLASICMEIATLVKGSFMATHVIGGILRSNLSAQFWCRFLKCFRHYTDMHISVLGEHPSDAYTKTSGLTYIWTSRNMSVVAATYSLHQASSAQLADLSPILSNDVLTGDVEPPEKFDALEWRSSIPPYYNYISHYEILAQPPDMLPKRKRSRSLSEGLV</sequence>
<dbReference type="GO" id="GO:0043531">
    <property type="term" value="F:ADP binding"/>
    <property type="evidence" value="ECO:0007669"/>
    <property type="project" value="InterPro"/>
</dbReference>
<comment type="similarity">
    <text evidence="1">Belongs to the disease resistance NB-LRR family.</text>
</comment>
<reference evidence="7" key="2">
    <citation type="submission" date="2015-04" db="UniProtKB">
        <authorList>
            <consortium name="EnsemblPlants"/>
        </authorList>
    </citation>
    <scope>IDENTIFICATION</scope>
</reference>
<evidence type="ECO:0000256" key="1">
    <source>
        <dbReference type="ARBA" id="ARBA00008894"/>
    </source>
</evidence>
<proteinExistence type="inferred from homology"/>
<dbReference type="Pfam" id="PF18052">
    <property type="entry name" value="Rx_N"/>
    <property type="match status" value="4"/>
</dbReference>
<evidence type="ECO:0000313" key="8">
    <source>
        <dbReference type="Proteomes" id="UP000026961"/>
    </source>
</evidence>
<evidence type="ECO:0000256" key="4">
    <source>
        <dbReference type="ARBA" id="ARBA00022741"/>
    </source>
</evidence>
<evidence type="ECO:0000256" key="5">
    <source>
        <dbReference type="ARBA" id="ARBA00022821"/>
    </source>
</evidence>
<reference evidence="7" key="3">
    <citation type="submission" date="2018-05" db="EMBL/GenBank/DDBJ databases">
        <title>OgluRS3 (Oryza glumaepatula Reference Sequence Version 3).</title>
        <authorList>
            <person name="Zhang J."/>
            <person name="Kudrna D."/>
            <person name="Lee S."/>
            <person name="Talag J."/>
            <person name="Welchert J."/>
            <person name="Wing R.A."/>
        </authorList>
    </citation>
    <scope>NUCLEOTIDE SEQUENCE [LARGE SCALE GENOMIC DNA]</scope>
</reference>
<feature type="domain" description="Disease resistance N-terminal" evidence="6">
    <location>
        <begin position="13"/>
        <end position="100"/>
    </location>
</feature>
<accession>A0A0D9YEA7</accession>
<dbReference type="Gene3D" id="1.20.5.4130">
    <property type="match status" value="2"/>
</dbReference>
<keyword evidence="3" id="KW-0677">Repeat</keyword>
<dbReference type="PANTHER" id="PTHR33377:SF36">
    <property type="entry name" value="OS01G0720900 PROTEIN"/>
    <property type="match status" value="1"/>
</dbReference>
<reference evidence="7" key="1">
    <citation type="submission" date="2013-08" db="EMBL/GenBank/DDBJ databases">
        <title>Oryza genome evolution.</title>
        <authorList>
            <person name="Wing R.A."/>
            <person name="Panaud O."/>
            <person name="Oliveira A.C."/>
        </authorList>
    </citation>
    <scope>NUCLEOTIDE SEQUENCE</scope>
</reference>
<evidence type="ECO:0000256" key="3">
    <source>
        <dbReference type="ARBA" id="ARBA00022737"/>
    </source>
</evidence>
<feature type="domain" description="Disease resistance N-terminal" evidence="6">
    <location>
        <begin position="1460"/>
        <end position="1543"/>
    </location>
</feature>
<keyword evidence="5" id="KW-0611">Plant defense</keyword>
<feature type="domain" description="Disease resistance N-terminal" evidence="6">
    <location>
        <begin position="536"/>
        <end position="621"/>
    </location>
</feature>
<dbReference type="PANTHER" id="PTHR33377">
    <property type="entry name" value="OS10G0134700 PROTEIN-RELATED"/>
    <property type="match status" value="1"/>
</dbReference>
<dbReference type="eggNOG" id="KOG4658">
    <property type="taxonomic scope" value="Eukaryota"/>
</dbReference>
<evidence type="ECO:0000256" key="2">
    <source>
        <dbReference type="ARBA" id="ARBA00022614"/>
    </source>
</evidence>
<dbReference type="Gene3D" id="3.40.50.300">
    <property type="entry name" value="P-loop containing nucleotide triphosphate hydrolases"/>
    <property type="match status" value="4"/>
</dbReference>
<dbReference type="Gramene" id="OGLUM01G33270.4">
    <property type="protein sequence ID" value="OGLUM01G33270.4"/>
    <property type="gene ID" value="OGLUM01G33270"/>
</dbReference>
<dbReference type="EnsemblPlants" id="OGLUM01G33270.4">
    <property type="protein sequence ID" value="OGLUM01G33270.4"/>
    <property type="gene ID" value="OGLUM01G33270"/>
</dbReference>
<name>A0A0D9YEA7_9ORYZ</name>
<dbReference type="InterPro" id="IPR027417">
    <property type="entry name" value="P-loop_NTPase"/>
</dbReference>
<protein>
    <recommendedName>
        <fullName evidence="6">Disease resistance N-terminal domain-containing protein</fullName>
    </recommendedName>
</protein>
<organism evidence="7">
    <name type="scientific">Oryza glumipatula</name>
    <dbReference type="NCBI Taxonomy" id="40148"/>
    <lineage>
        <taxon>Eukaryota</taxon>
        <taxon>Viridiplantae</taxon>
        <taxon>Streptophyta</taxon>
        <taxon>Embryophyta</taxon>
        <taxon>Tracheophyta</taxon>
        <taxon>Spermatophyta</taxon>
        <taxon>Magnoliopsida</taxon>
        <taxon>Liliopsida</taxon>
        <taxon>Poales</taxon>
        <taxon>Poaceae</taxon>
        <taxon>BOP clade</taxon>
        <taxon>Oryzoideae</taxon>
        <taxon>Oryzeae</taxon>
        <taxon>Oryzinae</taxon>
        <taxon>Oryza</taxon>
    </lineage>
</organism>
<keyword evidence="2" id="KW-0433">Leucine-rich repeat</keyword>
<dbReference type="Proteomes" id="UP000026961">
    <property type="component" value="Chromosome 1"/>
</dbReference>
<dbReference type="SUPFAM" id="SSF52540">
    <property type="entry name" value="P-loop containing nucleoside triphosphate hydrolases"/>
    <property type="match status" value="5"/>
</dbReference>
<keyword evidence="4" id="KW-0547">Nucleotide-binding</keyword>
<evidence type="ECO:0000259" key="6">
    <source>
        <dbReference type="Pfam" id="PF18052"/>
    </source>
</evidence>
<keyword evidence="8" id="KW-1185">Reference proteome</keyword>
<feature type="domain" description="Disease resistance N-terminal" evidence="6">
    <location>
        <begin position="1939"/>
        <end position="2016"/>
    </location>
</feature>